<reference evidence="1 2" key="1">
    <citation type="submission" date="2016-10" db="EMBL/GenBank/DDBJ databases">
        <authorList>
            <person name="de Groot N.N."/>
        </authorList>
    </citation>
    <scope>NUCLEOTIDE SEQUENCE [LARGE SCALE GENOMIC DNA]</scope>
    <source>
        <strain evidence="1 2">CGMCC 1.3702</strain>
    </source>
</reference>
<evidence type="ECO:0000313" key="2">
    <source>
        <dbReference type="Proteomes" id="UP000198642"/>
    </source>
</evidence>
<proteinExistence type="predicted"/>
<dbReference type="PANTHER" id="PTHR48098:SF3">
    <property type="entry name" value="IRON(III) ENTEROBACTIN ESTERASE"/>
    <property type="match status" value="1"/>
</dbReference>
<gene>
    <name evidence="1" type="ORF">SAMN04488072_102163</name>
</gene>
<dbReference type="InterPro" id="IPR000801">
    <property type="entry name" value="Esterase-like"/>
</dbReference>
<organism evidence="1 2">
    <name type="scientific">Lentibacillus halodurans</name>
    <dbReference type="NCBI Taxonomy" id="237679"/>
    <lineage>
        <taxon>Bacteria</taxon>
        <taxon>Bacillati</taxon>
        <taxon>Bacillota</taxon>
        <taxon>Bacilli</taxon>
        <taxon>Bacillales</taxon>
        <taxon>Bacillaceae</taxon>
        <taxon>Lentibacillus</taxon>
    </lineage>
</organism>
<sequence>MLPKHDKLAMICFMKACWSILRYVNEVFNIGRKGTMIEKQIDSKFLNETMTLKIYQPESFSPLYKYQICIMQDGDDYYQMGRAATWSDRLHDNGDISNTILAGIHYRDKFDRKDKYHPIGNQQLAYSKFLVHEVVPFLDNMFPTYHMGQSRALVGDSLAGTLALMTALKYPHTFGKVIMQSPYVDQTVKLAVRKAKDIYSIAIYHTIGTDETDVDTTDGNKADFLTPNRALRKLLQEKDMNYIYHELADGKHTWKYWQSDLGRALTSMFDPI</sequence>
<keyword evidence="2" id="KW-1185">Reference proteome</keyword>
<evidence type="ECO:0000313" key="1">
    <source>
        <dbReference type="EMBL" id="SFA82913.1"/>
    </source>
</evidence>
<accession>A0A1I0W4A7</accession>
<dbReference type="EMBL" id="FOJW01000002">
    <property type="protein sequence ID" value="SFA82913.1"/>
    <property type="molecule type" value="Genomic_DNA"/>
</dbReference>
<dbReference type="Gene3D" id="3.40.50.1820">
    <property type="entry name" value="alpha/beta hydrolase"/>
    <property type="match status" value="1"/>
</dbReference>
<protein>
    <submittedName>
        <fullName evidence="1">Enterochelin esterase</fullName>
    </submittedName>
</protein>
<dbReference type="AlphaFoldDB" id="A0A1I0W4A7"/>
<dbReference type="STRING" id="237679.SAMN04488072_102163"/>
<dbReference type="PANTHER" id="PTHR48098">
    <property type="entry name" value="ENTEROCHELIN ESTERASE-RELATED"/>
    <property type="match status" value="1"/>
</dbReference>
<dbReference type="Proteomes" id="UP000198642">
    <property type="component" value="Unassembled WGS sequence"/>
</dbReference>
<dbReference type="SUPFAM" id="SSF53474">
    <property type="entry name" value="alpha/beta-Hydrolases"/>
    <property type="match status" value="1"/>
</dbReference>
<dbReference type="Pfam" id="PF00756">
    <property type="entry name" value="Esterase"/>
    <property type="match status" value="1"/>
</dbReference>
<dbReference type="InterPro" id="IPR029058">
    <property type="entry name" value="AB_hydrolase_fold"/>
</dbReference>
<dbReference type="InterPro" id="IPR050583">
    <property type="entry name" value="Mycobacterial_A85_antigen"/>
</dbReference>
<name>A0A1I0W4A7_9BACI</name>